<proteinExistence type="predicted"/>
<accession>A0A4Z2HPQ3</accession>
<dbReference type="AlphaFoldDB" id="A0A4Z2HPQ3"/>
<keyword evidence="2" id="KW-1185">Reference proteome</keyword>
<comment type="caution">
    <text evidence="1">The sequence shown here is derived from an EMBL/GenBank/DDBJ whole genome shotgun (WGS) entry which is preliminary data.</text>
</comment>
<evidence type="ECO:0000313" key="1">
    <source>
        <dbReference type="EMBL" id="TNN67826.1"/>
    </source>
</evidence>
<evidence type="ECO:0000313" key="2">
    <source>
        <dbReference type="Proteomes" id="UP000314294"/>
    </source>
</evidence>
<dbReference type="EMBL" id="SRLO01000198">
    <property type="protein sequence ID" value="TNN67826.1"/>
    <property type="molecule type" value="Genomic_DNA"/>
</dbReference>
<dbReference type="Proteomes" id="UP000314294">
    <property type="component" value="Unassembled WGS sequence"/>
</dbReference>
<name>A0A4Z2HPQ3_9TELE</name>
<protein>
    <submittedName>
        <fullName evidence="1">Uncharacterized protein</fullName>
    </submittedName>
</protein>
<reference evidence="1 2" key="1">
    <citation type="submission" date="2019-03" db="EMBL/GenBank/DDBJ databases">
        <title>First draft genome of Liparis tanakae, snailfish: a comprehensive survey of snailfish specific genes.</title>
        <authorList>
            <person name="Kim W."/>
            <person name="Song I."/>
            <person name="Jeong J.-H."/>
            <person name="Kim D."/>
            <person name="Kim S."/>
            <person name="Ryu S."/>
            <person name="Song J.Y."/>
            <person name="Lee S.K."/>
        </authorList>
    </citation>
    <scope>NUCLEOTIDE SEQUENCE [LARGE SCALE GENOMIC DNA]</scope>
    <source>
        <tissue evidence="1">Muscle</tissue>
    </source>
</reference>
<gene>
    <name evidence="1" type="ORF">EYF80_021980</name>
</gene>
<organism evidence="1 2">
    <name type="scientific">Liparis tanakae</name>
    <name type="common">Tanaka's snailfish</name>
    <dbReference type="NCBI Taxonomy" id="230148"/>
    <lineage>
        <taxon>Eukaryota</taxon>
        <taxon>Metazoa</taxon>
        <taxon>Chordata</taxon>
        <taxon>Craniata</taxon>
        <taxon>Vertebrata</taxon>
        <taxon>Euteleostomi</taxon>
        <taxon>Actinopterygii</taxon>
        <taxon>Neopterygii</taxon>
        <taxon>Teleostei</taxon>
        <taxon>Neoteleostei</taxon>
        <taxon>Acanthomorphata</taxon>
        <taxon>Eupercaria</taxon>
        <taxon>Perciformes</taxon>
        <taxon>Cottioidei</taxon>
        <taxon>Cottales</taxon>
        <taxon>Liparidae</taxon>
        <taxon>Liparis</taxon>
    </lineage>
</organism>
<sequence length="106" mass="11345">MKTFIRSRGAVPVRETAPATAPEASCFHQTLVLFSSSVNSSGMARLSPIGLPHWGFYLCGTLAENAHCLEARAQFRDVHLPIVVGIKLLKQVLVRPLAVGIPAPGV</sequence>